<dbReference type="AlphaFoldDB" id="A0AAE1NC89"/>
<dbReference type="PANTHER" id="PTHR11439:SF467">
    <property type="entry name" value="INTEGRASE CATALYTIC DOMAIN-CONTAINING PROTEIN"/>
    <property type="match status" value="1"/>
</dbReference>
<dbReference type="PANTHER" id="PTHR11439">
    <property type="entry name" value="GAG-POL-RELATED RETROTRANSPOSON"/>
    <property type="match status" value="1"/>
</dbReference>
<accession>A0AAE1NC89</accession>
<dbReference type="SUPFAM" id="SSF56672">
    <property type="entry name" value="DNA/RNA polymerases"/>
    <property type="match status" value="1"/>
</dbReference>
<dbReference type="Proteomes" id="UP001293593">
    <property type="component" value="Unassembled WGS sequence"/>
</dbReference>
<comment type="caution">
    <text evidence="1">The sequence shown here is derived from an EMBL/GenBank/DDBJ whole genome shotgun (WGS) entry which is preliminary data.</text>
</comment>
<dbReference type="CDD" id="cd09272">
    <property type="entry name" value="RNase_HI_RT_Ty1"/>
    <property type="match status" value="1"/>
</dbReference>
<organism evidence="1 2">
    <name type="scientific">Acacia crassicarpa</name>
    <name type="common">northern wattle</name>
    <dbReference type="NCBI Taxonomy" id="499986"/>
    <lineage>
        <taxon>Eukaryota</taxon>
        <taxon>Viridiplantae</taxon>
        <taxon>Streptophyta</taxon>
        <taxon>Embryophyta</taxon>
        <taxon>Tracheophyta</taxon>
        <taxon>Spermatophyta</taxon>
        <taxon>Magnoliopsida</taxon>
        <taxon>eudicotyledons</taxon>
        <taxon>Gunneridae</taxon>
        <taxon>Pentapetalae</taxon>
        <taxon>rosids</taxon>
        <taxon>fabids</taxon>
        <taxon>Fabales</taxon>
        <taxon>Fabaceae</taxon>
        <taxon>Caesalpinioideae</taxon>
        <taxon>mimosoid clade</taxon>
        <taxon>Acacieae</taxon>
        <taxon>Acacia</taxon>
    </lineage>
</organism>
<keyword evidence="2" id="KW-1185">Reference proteome</keyword>
<protein>
    <recommendedName>
        <fullName evidence="3">Retrovirus-related Pol polyprotein from transposon TNT 1-94</fullName>
    </recommendedName>
</protein>
<sequence length="256" mass="28955">MDNANPVSTPLAGHFKLSKEQCPRSKKDKAEMRKVSYQSAVGSLMYAMVNTRPDLTHVVGMVSRYLSNLGKDHWEAVKWIFKYLRGTKNLCLRFGGSKVELLGFTDADLGGDVDSRKSTSGYLMTFAGGAVSWQSKLQKCVALSTTEAEYIAATEACKEILWMKNLLLKLGHKQDRYKLRCDNQSAIHLAKNSTYHSRTKHIDVRYHWIRDVIENGELELVKVHTNLNWSDMMTKSVIAKKFEDCCKGAGMKTPMH</sequence>
<gene>
    <name evidence="1" type="ORF">QN277_003048</name>
</gene>
<reference evidence="1" key="1">
    <citation type="submission" date="2023-10" db="EMBL/GenBank/DDBJ databases">
        <title>Chromosome-level genome of the transformable northern wattle, Acacia crassicarpa.</title>
        <authorList>
            <person name="Massaro I."/>
            <person name="Sinha N.R."/>
            <person name="Poethig S."/>
            <person name="Leichty A.R."/>
        </authorList>
    </citation>
    <scope>NUCLEOTIDE SEQUENCE</scope>
    <source>
        <strain evidence="1">Acra3RX</strain>
        <tissue evidence="1">Leaf</tissue>
    </source>
</reference>
<name>A0AAE1NC89_9FABA</name>
<dbReference type="EMBL" id="JAWXYG010000001">
    <property type="protein sequence ID" value="KAK4286499.1"/>
    <property type="molecule type" value="Genomic_DNA"/>
</dbReference>
<proteinExistence type="predicted"/>
<evidence type="ECO:0000313" key="1">
    <source>
        <dbReference type="EMBL" id="KAK4286499.1"/>
    </source>
</evidence>
<evidence type="ECO:0008006" key="3">
    <source>
        <dbReference type="Google" id="ProtNLM"/>
    </source>
</evidence>
<dbReference type="InterPro" id="IPR043502">
    <property type="entry name" value="DNA/RNA_pol_sf"/>
</dbReference>
<evidence type="ECO:0000313" key="2">
    <source>
        <dbReference type="Proteomes" id="UP001293593"/>
    </source>
</evidence>